<dbReference type="Pfam" id="PF11716">
    <property type="entry name" value="MDMPI_N"/>
    <property type="match status" value="1"/>
</dbReference>
<dbReference type="Proteomes" id="UP000272400">
    <property type="component" value="Unassembled WGS sequence"/>
</dbReference>
<comment type="caution">
    <text evidence="2">The sequence shown here is derived from an EMBL/GenBank/DDBJ whole genome shotgun (WGS) entry which is preliminary data.</text>
</comment>
<dbReference type="NCBIfam" id="TIGR03086">
    <property type="entry name" value="TIGR03086 family metal-binding protein"/>
    <property type="match status" value="1"/>
</dbReference>
<dbReference type="AlphaFoldDB" id="A0A3N1CUK6"/>
<dbReference type="NCBIfam" id="TIGR03083">
    <property type="entry name" value="maleylpyruvate isomerase family mycothiol-dependent enzyme"/>
    <property type="match status" value="1"/>
</dbReference>
<reference evidence="2 3" key="1">
    <citation type="submission" date="2018-11" db="EMBL/GenBank/DDBJ databases">
        <title>Sequencing the genomes of 1000 actinobacteria strains.</title>
        <authorList>
            <person name="Klenk H.-P."/>
        </authorList>
    </citation>
    <scope>NUCLEOTIDE SEQUENCE [LARGE SCALE GENOMIC DNA]</scope>
    <source>
        <strain evidence="2 3">DSM 44254</strain>
    </source>
</reference>
<accession>A0A3N1CUK6</accession>
<dbReference type="InterPro" id="IPR017520">
    <property type="entry name" value="CHP03086"/>
</dbReference>
<dbReference type="SUPFAM" id="SSF109854">
    <property type="entry name" value="DinB/YfiT-like putative metalloenzymes"/>
    <property type="match status" value="1"/>
</dbReference>
<dbReference type="OrthoDB" id="5185819at2"/>
<dbReference type="Gene3D" id="1.20.120.450">
    <property type="entry name" value="dinb family like domain"/>
    <property type="match status" value="1"/>
</dbReference>
<gene>
    <name evidence="2" type="ORF">EDD29_1911</name>
</gene>
<sequence length="193" mass="20172">MTSSATEEPSGFHRALDLFEEAASAVPADAWGNPSPCSEWTARDVLGHVIGIQYEIVALTRGDVPPRVGDAPGRFAAGPVPLASWTAARAACTAALTPGALDRLVPFAGFGELPLRTLLDTYVLELLVHTWDLAQAAAVPVRLDPDLVHHALATAQVIAPGLRRDGLVAAPLPAPRGTGELPRLLAFLGRPTG</sequence>
<dbReference type="GO" id="GO:0046872">
    <property type="term" value="F:metal ion binding"/>
    <property type="evidence" value="ECO:0007669"/>
    <property type="project" value="InterPro"/>
</dbReference>
<dbReference type="RefSeq" id="WP_123664017.1">
    <property type="nucleotide sequence ID" value="NZ_RJKE01000001.1"/>
</dbReference>
<dbReference type="EMBL" id="RJKE01000001">
    <property type="protein sequence ID" value="ROO84388.1"/>
    <property type="molecule type" value="Genomic_DNA"/>
</dbReference>
<dbReference type="InterPro" id="IPR034660">
    <property type="entry name" value="DinB/YfiT-like"/>
</dbReference>
<evidence type="ECO:0000259" key="1">
    <source>
        <dbReference type="Pfam" id="PF11716"/>
    </source>
</evidence>
<evidence type="ECO:0000313" key="2">
    <source>
        <dbReference type="EMBL" id="ROO84388.1"/>
    </source>
</evidence>
<keyword evidence="3" id="KW-1185">Reference proteome</keyword>
<organism evidence="2 3">
    <name type="scientific">Actinocorallia herbida</name>
    <dbReference type="NCBI Taxonomy" id="58109"/>
    <lineage>
        <taxon>Bacteria</taxon>
        <taxon>Bacillati</taxon>
        <taxon>Actinomycetota</taxon>
        <taxon>Actinomycetes</taxon>
        <taxon>Streptosporangiales</taxon>
        <taxon>Thermomonosporaceae</taxon>
        <taxon>Actinocorallia</taxon>
    </lineage>
</organism>
<proteinExistence type="predicted"/>
<dbReference type="InterPro" id="IPR017517">
    <property type="entry name" value="Maleyloyr_isom"/>
</dbReference>
<evidence type="ECO:0000313" key="3">
    <source>
        <dbReference type="Proteomes" id="UP000272400"/>
    </source>
</evidence>
<protein>
    <submittedName>
        <fullName evidence="2">Uncharacterized protein (TIGR03086 family)</fullName>
    </submittedName>
</protein>
<name>A0A3N1CUK6_9ACTN</name>
<feature type="domain" description="Mycothiol-dependent maleylpyruvate isomerase metal-binding" evidence="1">
    <location>
        <begin position="13"/>
        <end position="134"/>
    </location>
</feature>
<dbReference type="InterPro" id="IPR024344">
    <property type="entry name" value="MDMPI_metal-binding"/>
</dbReference>